<dbReference type="Proteomes" id="UP000321548">
    <property type="component" value="Unassembled WGS sequence"/>
</dbReference>
<organism evidence="3 4">
    <name type="scientific">Zeimonas arvi</name>
    <dbReference type="NCBI Taxonomy" id="2498847"/>
    <lineage>
        <taxon>Bacteria</taxon>
        <taxon>Pseudomonadati</taxon>
        <taxon>Pseudomonadota</taxon>
        <taxon>Betaproteobacteria</taxon>
        <taxon>Burkholderiales</taxon>
        <taxon>Burkholderiaceae</taxon>
        <taxon>Zeimonas</taxon>
    </lineage>
</organism>
<evidence type="ECO:0000256" key="1">
    <source>
        <dbReference type="SAM" id="MobiDB-lite"/>
    </source>
</evidence>
<accession>A0A5C8P4K1</accession>
<feature type="domain" description="Amidase" evidence="2">
    <location>
        <begin position="73"/>
        <end position="512"/>
    </location>
</feature>
<evidence type="ECO:0000313" key="4">
    <source>
        <dbReference type="Proteomes" id="UP000321548"/>
    </source>
</evidence>
<dbReference type="PANTHER" id="PTHR11895:SF76">
    <property type="entry name" value="INDOLEACETAMIDE HYDROLASE"/>
    <property type="match status" value="1"/>
</dbReference>
<evidence type="ECO:0000259" key="2">
    <source>
        <dbReference type="Pfam" id="PF01425"/>
    </source>
</evidence>
<dbReference type="PANTHER" id="PTHR11895">
    <property type="entry name" value="TRANSAMIDASE"/>
    <property type="match status" value="1"/>
</dbReference>
<keyword evidence="4" id="KW-1185">Reference proteome</keyword>
<dbReference type="EMBL" id="VDUY01000001">
    <property type="protein sequence ID" value="TXL68409.1"/>
    <property type="molecule type" value="Genomic_DNA"/>
</dbReference>
<dbReference type="InterPro" id="IPR023631">
    <property type="entry name" value="Amidase_dom"/>
</dbReference>
<feature type="compositionally biased region" description="Polar residues" evidence="1">
    <location>
        <begin position="38"/>
        <end position="48"/>
    </location>
</feature>
<dbReference type="Pfam" id="PF01425">
    <property type="entry name" value="Amidase"/>
    <property type="match status" value="1"/>
</dbReference>
<dbReference type="GO" id="GO:0003824">
    <property type="term" value="F:catalytic activity"/>
    <property type="evidence" value="ECO:0007669"/>
    <property type="project" value="InterPro"/>
</dbReference>
<comment type="caution">
    <text evidence="3">The sequence shown here is derived from an EMBL/GenBank/DDBJ whole genome shotgun (WGS) entry which is preliminary data.</text>
</comment>
<dbReference type="SUPFAM" id="SSF75304">
    <property type="entry name" value="Amidase signature (AS) enzymes"/>
    <property type="match status" value="1"/>
</dbReference>
<proteinExistence type="predicted"/>
<evidence type="ECO:0000313" key="3">
    <source>
        <dbReference type="EMBL" id="TXL68409.1"/>
    </source>
</evidence>
<gene>
    <name evidence="3" type="ORF">FHP08_01615</name>
</gene>
<dbReference type="Gene3D" id="3.90.1300.10">
    <property type="entry name" value="Amidase signature (AS) domain"/>
    <property type="match status" value="1"/>
</dbReference>
<dbReference type="InterPro" id="IPR036928">
    <property type="entry name" value="AS_sf"/>
</dbReference>
<name>A0A5C8P4K1_9BURK</name>
<dbReference type="OrthoDB" id="8576090at2"/>
<reference evidence="3 4" key="1">
    <citation type="submission" date="2019-06" db="EMBL/GenBank/DDBJ databases">
        <title>Quisquiliibacterium sp. nov., isolated from a maize field.</title>
        <authorList>
            <person name="Lin S.-Y."/>
            <person name="Tsai C.-F."/>
            <person name="Young C.-C."/>
        </authorList>
    </citation>
    <scope>NUCLEOTIDE SEQUENCE [LARGE SCALE GENOMIC DNA]</scope>
    <source>
        <strain evidence="3 4">CC-CFT501</strain>
    </source>
</reference>
<dbReference type="InterPro" id="IPR020556">
    <property type="entry name" value="Amidase_CS"/>
</dbReference>
<dbReference type="PROSITE" id="PS00571">
    <property type="entry name" value="AMIDASES"/>
    <property type="match status" value="1"/>
</dbReference>
<dbReference type="InterPro" id="IPR000120">
    <property type="entry name" value="Amidase"/>
</dbReference>
<feature type="region of interest" description="Disordered" evidence="1">
    <location>
        <begin position="1"/>
        <end position="54"/>
    </location>
</feature>
<dbReference type="AlphaFoldDB" id="A0A5C8P4K1"/>
<sequence length="524" mass="55526">MIRPTPWPSDTGWASTRGPAAGCCAFPADPGTAAPRRSPSTTDRSMTQPKPLPPVADLLRDFHAGARTPEGLMRDCFDTIDRLDGQINALPTRVPRERALEAAERAGRAIRAGEPVGALAGLPYAAKDMHRTAGIRTTFGSPIFADHVPDRNDAIVQRVLDAGAILIAKSNTPEFAAGGQTFNPVLGTTCNPHDPRRTSGGSSGGGAAAVASGMAVVADGSDLGASLRNPAAFCGVVGLRPSTISNPALMPDANGFNTMNTVGSMAPRVADLRWINRAIHAPMPARPMADWLAAIDAEAAARRRAAADRPLRLAYSIDAGGAMPVAAPVRRALQRAIDTLRTRAGARGIELVEAFPDMADADDCFQVLRAQYFVENLGELYRTDRAKMKDTVAWNIEQGLALTPERLAAAAVTRTRIFARVAAFLGGFDAWLLPTVQVLPFAHEIPFPTEIDGKPLATYIDWVKSCYWITVSGHPGLSLPAGFEPDPADPLGVPLPVGLQLVGHYGRDEALLDVGERIEALLAG</sequence>
<protein>
    <submittedName>
        <fullName evidence="3">Amidase</fullName>
    </submittedName>
</protein>